<gene>
    <name evidence="1" type="ORF">ACFFI0_19780</name>
</gene>
<dbReference type="Proteomes" id="UP001589774">
    <property type="component" value="Unassembled WGS sequence"/>
</dbReference>
<sequence length="344" mass="39291">MDNLKKTSFLLFNLLALCSAKCFSQQKDSLYRATSDSLNIRKKAVAYVADKFAFTRPLNIEFIQTAPYKFTSEKGPNAIPESKVNHIRQADISANFNFIKRKTWLLGATAGYRYTSLNTDLSLPTGAIKTVDEDYHYLFSALTLTYFSKLFNKRTIYTSSISGDGSDRHFERVKGLLTATMVLKANQRTRLMVGMLVNIDPSAQTPFIPTFSYEHKFNNGLIADIVLPRNIYLRKYVFNNGRLSLGTELDRTSFYVYDLDGTSQRYEYRQLDLNSGLVYEHLLAKYFVLTAKTGMKLTTSGRLFRKEDSFGDPVFQTSPDPTFYINLGVSFNPFSFLVRKNKTH</sequence>
<dbReference type="InterPro" id="IPR020080">
    <property type="entry name" value="OM_adhesin/peptidase_omptin"/>
</dbReference>
<proteinExistence type="predicted"/>
<comment type="caution">
    <text evidence="1">The sequence shown here is derived from an EMBL/GenBank/DDBJ whole genome shotgun (WGS) entry which is preliminary data.</text>
</comment>
<name>A0ABV6HR64_9SPHI</name>
<dbReference type="SUPFAM" id="SSF69917">
    <property type="entry name" value="OMPT-like"/>
    <property type="match status" value="1"/>
</dbReference>
<protein>
    <recommendedName>
        <fullName evidence="3">Outer membrane beta-barrel porin/alpha-amylase</fullName>
    </recommendedName>
</protein>
<evidence type="ECO:0000313" key="2">
    <source>
        <dbReference type="Proteomes" id="UP001589774"/>
    </source>
</evidence>
<evidence type="ECO:0008006" key="3">
    <source>
        <dbReference type="Google" id="ProtNLM"/>
    </source>
</evidence>
<organism evidence="1 2">
    <name type="scientific">Olivibacter oleidegradans</name>
    <dbReference type="NCBI Taxonomy" id="760123"/>
    <lineage>
        <taxon>Bacteria</taxon>
        <taxon>Pseudomonadati</taxon>
        <taxon>Bacteroidota</taxon>
        <taxon>Sphingobacteriia</taxon>
        <taxon>Sphingobacteriales</taxon>
        <taxon>Sphingobacteriaceae</taxon>
        <taxon>Olivibacter</taxon>
    </lineage>
</organism>
<dbReference type="RefSeq" id="WP_149106029.1">
    <property type="nucleotide sequence ID" value="NZ_JBHLWO010000002.1"/>
</dbReference>
<dbReference type="EMBL" id="JBHLWO010000002">
    <property type="protein sequence ID" value="MFC0320575.1"/>
    <property type="molecule type" value="Genomic_DNA"/>
</dbReference>
<evidence type="ECO:0000313" key="1">
    <source>
        <dbReference type="EMBL" id="MFC0320575.1"/>
    </source>
</evidence>
<reference evidence="1 2" key="1">
    <citation type="submission" date="2024-09" db="EMBL/GenBank/DDBJ databases">
        <authorList>
            <person name="Sun Q."/>
            <person name="Mori K."/>
        </authorList>
    </citation>
    <scope>NUCLEOTIDE SEQUENCE [LARGE SCALE GENOMIC DNA]</scope>
    <source>
        <strain evidence="1 2">CCM 7765</strain>
    </source>
</reference>
<accession>A0ABV6HR64</accession>
<keyword evidence="2" id="KW-1185">Reference proteome</keyword>